<evidence type="ECO:0000313" key="4">
    <source>
        <dbReference type="Proteomes" id="UP000595662"/>
    </source>
</evidence>
<proteinExistence type="predicted"/>
<feature type="transmembrane region" description="Helical" evidence="1">
    <location>
        <begin position="157"/>
        <end position="186"/>
    </location>
</feature>
<dbReference type="RefSeq" id="XP_014532937.1">
    <property type="nucleotide sequence ID" value="XM_014677451.1"/>
</dbReference>
<keyword evidence="1" id="KW-0472">Membrane</keyword>
<organism evidence="3 4">
    <name type="scientific">Penicillium digitatum</name>
    <name type="common">Green mold</name>
    <dbReference type="NCBI Taxonomy" id="36651"/>
    <lineage>
        <taxon>Eukaryota</taxon>
        <taxon>Fungi</taxon>
        <taxon>Dikarya</taxon>
        <taxon>Ascomycota</taxon>
        <taxon>Pezizomycotina</taxon>
        <taxon>Eurotiomycetes</taxon>
        <taxon>Eurotiomycetidae</taxon>
        <taxon>Eurotiales</taxon>
        <taxon>Aspergillaceae</taxon>
        <taxon>Penicillium</taxon>
    </lineage>
</organism>
<keyword evidence="2" id="KW-0732">Signal</keyword>
<feature type="transmembrane region" description="Helical" evidence="1">
    <location>
        <begin position="198"/>
        <end position="217"/>
    </location>
</feature>
<protein>
    <submittedName>
        <fullName evidence="3">Putative membrane protein</fullName>
    </submittedName>
</protein>
<evidence type="ECO:0000313" key="3">
    <source>
        <dbReference type="EMBL" id="QQK43889.1"/>
    </source>
</evidence>
<dbReference type="AlphaFoldDB" id="A0A7T6XMI2"/>
<feature type="transmembrane region" description="Helical" evidence="1">
    <location>
        <begin position="128"/>
        <end position="150"/>
    </location>
</feature>
<feature type="transmembrane region" description="Helical" evidence="1">
    <location>
        <begin position="229"/>
        <end position="254"/>
    </location>
</feature>
<dbReference type="Proteomes" id="UP000595662">
    <property type="component" value="Chromosome 3"/>
</dbReference>
<sequence>MKNINLSASFAVLATMVPQLALAQHSHTEVTLDATFRTPAPPNDAFAQNSRHVLISTSVMFGIAVIFMFIASLDGKRFKSTVPQAMVLGAAFCVVPEAVDNYLAGCYWSQSHAPNQLLFMLMGREYDYYVGVMWWAFGAILGYLLYAVLLREVKTGTLWICLGLSGLADIVLEEILLGYGGIYMYFGHQPLVLINKFPWWWLFSNVSSLFLSVTIAYRYREWFNGWRSVFILALMPFCYIGAFTLSGMPAIFVIQGNFSPLVTELAGLLTCAIALIQTAFMMHLILERNPLVFDAIPSQEATLTNSKSVASSIAKSSSHVKGPVVLKV</sequence>
<dbReference type="KEGG" id="pdp:PDIP_57110"/>
<dbReference type="VEuPathDB" id="FungiDB:PDIP_57110"/>
<dbReference type="EMBL" id="CP060776">
    <property type="protein sequence ID" value="QQK43889.1"/>
    <property type="molecule type" value="Genomic_DNA"/>
</dbReference>
<feature type="signal peptide" evidence="2">
    <location>
        <begin position="1"/>
        <end position="23"/>
    </location>
</feature>
<accession>A0A7T6XMI2</accession>
<keyword evidence="1" id="KW-1133">Transmembrane helix</keyword>
<name>A0A7T6XMI2_PENDI</name>
<keyword evidence="1" id="KW-0812">Transmembrane</keyword>
<feature type="transmembrane region" description="Helical" evidence="1">
    <location>
        <begin position="266"/>
        <end position="286"/>
    </location>
</feature>
<reference evidence="3 4" key="1">
    <citation type="submission" date="2020-08" db="EMBL/GenBank/DDBJ databases">
        <title>The completed genome sequence of the pathogenic ascomycete fungus Penicillium digitatum.</title>
        <authorList>
            <person name="Wang M."/>
        </authorList>
    </citation>
    <scope>NUCLEOTIDE SEQUENCE [LARGE SCALE GENOMIC DNA]</scope>
    <source>
        <strain evidence="3 4">PdW03</strain>
    </source>
</reference>
<dbReference type="GeneID" id="26234027"/>
<evidence type="ECO:0000256" key="2">
    <source>
        <dbReference type="SAM" id="SignalP"/>
    </source>
</evidence>
<evidence type="ECO:0000256" key="1">
    <source>
        <dbReference type="SAM" id="Phobius"/>
    </source>
</evidence>
<feature type="chain" id="PRO_5031388770" evidence="2">
    <location>
        <begin position="24"/>
        <end position="328"/>
    </location>
</feature>
<feature type="transmembrane region" description="Helical" evidence="1">
    <location>
        <begin position="53"/>
        <end position="73"/>
    </location>
</feature>
<gene>
    <name evidence="3" type="ORF">Pdw03_7790</name>
</gene>